<name>A0A7R9EDE6_9NEOP</name>
<reference evidence="2" key="1">
    <citation type="submission" date="2020-11" db="EMBL/GenBank/DDBJ databases">
        <authorList>
            <person name="Tran Van P."/>
        </authorList>
    </citation>
    <scope>NUCLEOTIDE SEQUENCE</scope>
</reference>
<proteinExistence type="predicted"/>
<evidence type="ECO:0000313" key="2">
    <source>
        <dbReference type="EMBL" id="CAD7430545.1"/>
    </source>
</evidence>
<protein>
    <submittedName>
        <fullName evidence="2">Uncharacterized protein</fullName>
    </submittedName>
</protein>
<organism evidence="2">
    <name type="scientific">Timema monikensis</name>
    <dbReference type="NCBI Taxonomy" id="170555"/>
    <lineage>
        <taxon>Eukaryota</taxon>
        <taxon>Metazoa</taxon>
        <taxon>Ecdysozoa</taxon>
        <taxon>Arthropoda</taxon>
        <taxon>Hexapoda</taxon>
        <taxon>Insecta</taxon>
        <taxon>Pterygota</taxon>
        <taxon>Neoptera</taxon>
        <taxon>Polyneoptera</taxon>
        <taxon>Phasmatodea</taxon>
        <taxon>Timematodea</taxon>
        <taxon>Timematoidea</taxon>
        <taxon>Timematidae</taxon>
        <taxon>Timema</taxon>
    </lineage>
</organism>
<evidence type="ECO:0000256" key="1">
    <source>
        <dbReference type="SAM" id="MobiDB-lite"/>
    </source>
</evidence>
<dbReference type="EMBL" id="OB794541">
    <property type="protein sequence ID" value="CAD7430545.1"/>
    <property type="molecule type" value="Genomic_DNA"/>
</dbReference>
<feature type="region of interest" description="Disordered" evidence="1">
    <location>
        <begin position="81"/>
        <end position="105"/>
    </location>
</feature>
<gene>
    <name evidence="2" type="ORF">TMSB3V08_LOCUS7300</name>
</gene>
<dbReference type="AlphaFoldDB" id="A0A7R9EDE6"/>
<accession>A0A7R9EDE6</accession>
<sequence length="120" mass="13236">MIDEGGEMKQMIIARLAKTSDGQGRYGIRLQTAITLGRCGGEGGNNQSQQYGGAPKKFRSTEVRQMSMIIALANKLKQHSTFMSKKKDSSVPADPSSEGEEEYSVEKILDRRVKNVNLAR</sequence>